<protein>
    <recommendedName>
        <fullName evidence="5">RRM domain-containing protein</fullName>
    </recommendedName>
</protein>
<evidence type="ECO:0000313" key="4">
    <source>
        <dbReference type="Proteomes" id="UP000821837"/>
    </source>
</evidence>
<comment type="caution">
    <text evidence="3">The sequence shown here is derived from an EMBL/GenBank/DDBJ whole genome shotgun (WGS) entry which is preliminary data.</text>
</comment>
<gene>
    <name evidence="3" type="ORF">HPB52_007373</name>
</gene>
<evidence type="ECO:0008006" key="5">
    <source>
        <dbReference type="Google" id="ProtNLM"/>
    </source>
</evidence>
<keyword evidence="2" id="KW-0694">RNA-binding</keyword>
<dbReference type="Gene3D" id="3.30.70.330">
    <property type="match status" value="1"/>
</dbReference>
<keyword evidence="1" id="KW-0677">Repeat</keyword>
<organism evidence="3 4">
    <name type="scientific">Rhipicephalus sanguineus</name>
    <name type="common">Brown dog tick</name>
    <name type="synonym">Ixodes sanguineus</name>
    <dbReference type="NCBI Taxonomy" id="34632"/>
    <lineage>
        <taxon>Eukaryota</taxon>
        <taxon>Metazoa</taxon>
        <taxon>Ecdysozoa</taxon>
        <taxon>Arthropoda</taxon>
        <taxon>Chelicerata</taxon>
        <taxon>Arachnida</taxon>
        <taxon>Acari</taxon>
        <taxon>Parasitiformes</taxon>
        <taxon>Ixodida</taxon>
        <taxon>Ixodoidea</taxon>
        <taxon>Ixodidae</taxon>
        <taxon>Rhipicephalinae</taxon>
        <taxon>Rhipicephalus</taxon>
        <taxon>Rhipicephalus</taxon>
    </lineage>
</organism>
<sequence>MVLSTLAKNTMNSYKLNDEFKMNDEFLQTRPDFRSRNTTLPFYHSTILPTQREGVALCLSPQGRRKGEALVRFENSEHRDKALKRHKHHIGQRYIEVYRATGEDFVNVAGGNNNEAHSFLSRGGQVIVRTRGLPYDCTAKQAVEFWCRRETAARARSRTRAAR</sequence>
<dbReference type="AlphaFoldDB" id="A0A9D4SN77"/>
<dbReference type="EMBL" id="JABSTV010001255">
    <property type="protein sequence ID" value="KAH7935401.1"/>
    <property type="molecule type" value="Genomic_DNA"/>
</dbReference>
<dbReference type="InterPro" id="IPR050666">
    <property type="entry name" value="ESRP"/>
</dbReference>
<dbReference type="InterPro" id="IPR012677">
    <property type="entry name" value="Nucleotide-bd_a/b_plait_sf"/>
</dbReference>
<reference evidence="3" key="1">
    <citation type="journal article" date="2020" name="Cell">
        <title>Large-Scale Comparative Analyses of Tick Genomes Elucidate Their Genetic Diversity and Vector Capacities.</title>
        <authorList>
            <consortium name="Tick Genome and Microbiome Consortium (TIGMIC)"/>
            <person name="Jia N."/>
            <person name="Wang J."/>
            <person name="Shi W."/>
            <person name="Du L."/>
            <person name="Sun Y."/>
            <person name="Zhan W."/>
            <person name="Jiang J.F."/>
            <person name="Wang Q."/>
            <person name="Zhang B."/>
            <person name="Ji P."/>
            <person name="Bell-Sakyi L."/>
            <person name="Cui X.M."/>
            <person name="Yuan T.T."/>
            <person name="Jiang B.G."/>
            <person name="Yang W.F."/>
            <person name="Lam T.T."/>
            <person name="Chang Q.C."/>
            <person name="Ding S.J."/>
            <person name="Wang X.J."/>
            <person name="Zhu J.G."/>
            <person name="Ruan X.D."/>
            <person name="Zhao L."/>
            <person name="Wei J.T."/>
            <person name="Ye R.Z."/>
            <person name="Que T.C."/>
            <person name="Du C.H."/>
            <person name="Zhou Y.H."/>
            <person name="Cheng J.X."/>
            <person name="Dai P.F."/>
            <person name="Guo W.B."/>
            <person name="Han X.H."/>
            <person name="Huang E.J."/>
            <person name="Li L.F."/>
            <person name="Wei W."/>
            <person name="Gao Y.C."/>
            <person name="Liu J.Z."/>
            <person name="Shao H.Z."/>
            <person name="Wang X."/>
            <person name="Wang C.C."/>
            <person name="Yang T.C."/>
            <person name="Huo Q.B."/>
            <person name="Li W."/>
            <person name="Chen H.Y."/>
            <person name="Chen S.E."/>
            <person name="Zhou L.G."/>
            <person name="Ni X.B."/>
            <person name="Tian J.H."/>
            <person name="Sheng Y."/>
            <person name="Liu T."/>
            <person name="Pan Y.S."/>
            <person name="Xia L.Y."/>
            <person name="Li J."/>
            <person name="Zhao F."/>
            <person name="Cao W.C."/>
        </authorList>
    </citation>
    <scope>NUCLEOTIDE SEQUENCE</scope>
    <source>
        <strain evidence="3">Rsan-2018</strain>
    </source>
</reference>
<evidence type="ECO:0000256" key="1">
    <source>
        <dbReference type="ARBA" id="ARBA00022737"/>
    </source>
</evidence>
<reference evidence="3" key="2">
    <citation type="submission" date="2021-09" db="EMBL/GenBank/DDBJ databases">
        <authorList>
            <person name="Jia N."/>
            <person name="Wang J."/>
            <person name="Shi W."/>
            <person name="Du L."/>
            <person name="Sun Y."/>
            <person name="Zhan W."/>
            <person name="Jiang J."/>
            <person name="Wang Q."/>
            <person name="Zhang B."/>
            <person name="Ji P."/>
            <person name="Sakyi L.B."/>
            <person name="Cui X."/>
            <person name="Yuan T."/>
            <person name="Jiang B."/>
            <person name="Yang W."/>
            <person name="Lam T.T.-Y."/>
            <person name="Chang Q."/>
            <person name="Ding S."/>
            <person name="Wang X."/>
            <person name="Zhu J."/>
            <person name="Ruan X."/>
            <person name="Zhao L."/>
            <person name="Wei J."/>
            <person name="Que T."/>
            <person name="Du C."/>
            <person name="Cheng J."/>
            <person name="Dai P."/>
            <person name="Han X."/>
            <person name="Huang E."/>
            <person name="Gao Y."/>
            <person name="Liu J."/>
            <person name="Shao H."/>
            <person name="Ye R."/>
            <person name="Li L."/>
            <person name="Wei W."/>
            <person name="Wang X."/>
            <person name="Wang C."/>
            <person name="Huo Q."/>
            <person name="Li W."/>
            <person name="Guo W."/>
            <person name="Chen H."/>
            <person name="Chen S."/>
            <person name="Zhou L."/>
            <person name="Zhou L."/>
            <person name="Ni X."/>
            <person name="Tian J."/>
            <person name="Zhou Y."/>
            <person name="Sheng Y."/>
            <person name="Liu T."/>
            <person name="Pan Y."/>
            <person name="Xia L."/>
            <person name="Li J."/>
            <person name="Zhao F."/>
            <person name="Cao W."/>
        </authorList>
    </citation>
    <scope>NUCLEOTIDE SEQUENCE</scope>
    <source>
        <strain evidence="3">Rsan-2018</strain>
        <tissue evidence="3">Larvae</tissue>
    </source>
</reference>
<proteinExistence type="predicted"/>
<evidence type="ECO:0000313" key="3">
    <source>
        <dbReference type="EMBL" id="KAH7935401.1"/>
    </source>
</evidence>
<name>A0A9D4SN77_RHISA</name>
<evidence type="ECO:0000256" key="2">
    <source>
        <dbReference type="ARBA" id="ARBA00022884"/>
    </source>
</evidence>
<dbReference type="SUPFAM" id="SSF54928">
    <property type="entry name" value="RNA-binding domain, RBD"/>
    <property type="match status" value="1"/>
</dbReference>
<dbReference type="PANTHER" id="PTHR13976">
    <property type="entry name" value="HETEROGENEOUS NUCLEAR RIBONUCLEOPROTEIN-RELATED"/>
    <property type="match status" value="1"/>
</dbReference>
<accession>A0A9D4SN77</accession>
<dbReference type="GO" id="GO:0003723">
    <property type="term" value="F:RNA binding"/>
    <property type="evidence" value="ECO:0007669"/>
    <property type="project" value="UniProtKB-KW"/>
</dbReference>
<dbReference type="VEuPathDB" id="VectorBase:RSAN_052201"/>
<keyword evidence="4" id="KW-1185">Reference proteome</keyword>
<dbReference type="InterPro" id="IPR035979">
    <property type="entry name" value="RBD_domain_sf"/>
</dbReference>
<dbReference type="Proteomes" id="UP000821837">
    <property type="component" value="Unassembled WGS sequence"/>
</dbReference>